<feature type="coiled-coil region" evidence="2">
    <location>
        <begin position="136"/>
        <end position="163"/>
    </location>
</feature>
<dbReference type="Pfam" id="PF26022">
    <property type="entry name" value="CC_Liprin_beta"/>
    <property type="match status" value="1"/>
</dbReference>
<dbReference type="GeneTree" id="ENSGT00940000175988"/>
<keyword evidence="1" id="KW-0677">Repeat</keyword>
<name>A0A4W5RFG1_9TELE</name>
<dbReference type="AlphaFoldDB" id="A0A4W5RFG1"/>
<protein>
    <recommendedName>
        <fullName evidence="3">Liprin-beta-1/2 coiled-coil domain-containing protein</fullName>
    </recommendedName>
</protein>
<evidence type="ECO:0000256" key="1">
    <source>
        <dbReference type="ARBA" id="ARBA00022737"/>
    </source>
</evidence>
<dbReference type="STRING" id="62062.ENSHHUP00000088591"/>
<evidence type="ECO:0000256" key="2">
    <source>
        <dbReference type="SAM" id="Coils"/>
    </source>
</evidence>
<dbReference type="Ensembl" id="ENSHHUT00000091344.1">
    <property type="protein sequence ID" value="ENSHHUP00000088591.1"/>
    <property type="gene ID" value="ENSHHUG00000051175.1"/>
</dbReference>
<keyword evidence="2" id="KW-0175">Coiled coil</keyword>
<dbReference type="PANTHER" id="PTHR12587:SF18">
    <property type="entry name" value="LIPRIN-BETA-2"/>
    <property type="match status" value="1"/>
</dbReference>
<dbReference type="InterPro" id="IPR058914">
    <property type="entry name" value="LIPB1/2_CC"/>
</dbReference>
<evidence type="ECO:0000259" key="3">
    <source>
        <dbReference type="Pfam" id="PF26022"/>
    </source>
</evidence>
<reference evidence="4" key="2">
    <citation type="submission" date="2025-08" db="UniProtKB">
        <authorList>
            <consortium name="Ensembl"/>
        </authorList>
    </citation>
    <scope>IDENTIFICATION</scope>
</reference>
<proteinExistence type="predicted"/>
<organism evidence="4 5">
    <name type="scientific">Hucho hucho</name>
    <name type="common">huchen</name>
    <dbReference type="NCBI Taxonomy" id="62062"/>
    <lineage>
        <taxon>Eukaryota</taxon>
        <taxon>Metazoa</taxon>
        <taxon>Chordata</taxon>
        <taxon>Craniata</taxon>
        <taxon>Vertebrata</taxon>
        <taxon>Euteleostomi</taxon>
        <taxon>Actinopterygii</taxon>
        <taxon>Neopterygii</taxon>
        <taxon>Teleostei</taxon>
        <taxon>Protacanthopterygii</taxon>
        <taxon>Salmoniformes</taxon>
        <taxon>Salmonidae</taxon>
        <taxon>Salmoninae</taxon>
        <taxon>Hucho</taxon>
    </lineage>
</organism>
<keyword evidence="5" id="KW-1185">Reference proteome</keyword>
<accession>A0A4W5RFG1</accession>
<sequence>MASDASHMLEAALEQMDDIIFGAQGYPSQGSDSALIPALTSAITPDIRVLQLVEDLRVALEGQVDQESMRRQVPIDTAHTLLEWLEKGGVSTVNTQSPVNGETNQERLTRLEGDKESLVLQVSVLTDQVEAQGVKISDLESSLAEHQHKLNSTEEMLQQVRTSHNGPLPFIQTFEPQPYSQSHRKTPPKHNVSTSMFDGGDGILGVIGSIPPPPNTAS</sequence>
<evidence type="ECO:0000313" key="5">
    <source>
        <dbReference type="Proteomes" id="UP000314982"/>
    </source>
</evidence>
<dbReference type="Proteomes" id="UP000314982">
    <property type="component" value="Unassembled WGS sequence"/>
</dbReference>
<feature type="domain" description="Liprin-beta-1/2 coiled-coil" evidence="3">
    <location>
        <begin position="105"/>
        <end position="162"/>
    </location>
</feature>
<dbReference type="PANTHER" id="PTHR12587">
    <property type="entry name" value="LAR INTERACTING PROTEIN LIP -RELATED PROTEIN"/>
    <property type="match status" value="1"/>
</dbReference>
<dbReference type="GO" id="GO:0007528">
    <property type="term" value="P:neuromuscular junction development"/>
    <property type="evidence" value="ECO:0007669"/>
    <property type="project" value="TreeGrafter"/>
</dbReference>
<reference evidence="4" key="3">
    <citation type="submission" date="2025-09" db="UniProtKB">
        <authorList>
            <consortium name="Ensembl"/>
        </authorList>
    </citation>
    <scope>IDENTIFICATION</scope>
</reference>
<reference evidence="5" key="1">
    <citation type="submission" date="2018-06" db="EMBL/GenBank/DDBJ databases">
        <title>Genome assembly of Danube salmon.</title>
        <authorList>
            <person name="Macqueen D.J."/>
            <person name="Gundappa M.K."/>
        </authorList>
    </citation>
    <scope>NUCLEOTIDE SEQUENCE [LARGE SCALE GENOMIC DNA]</scope>
</reference>
<dbReference type="InterPro" id="IPR029515">
    <property type="entry name" value="Liprin"/>
</dbReference>
<dbReference type="GO" id="GO:0048786">
    <property type="term" value="C:presynaptic active zone"/>
    <property type="evidence" value="ECO:0007669"/>
    <property type="project" value="TreeGrafter"/>
</dbReference>
<evidence type="ECO:0000313" key="4">
    <source>
        <dbReference type="Ensembl" id="ENSHHUP00000088591.1"/>
    </source>
</evidence>